<dbReference type="InterPro" id="IPR029063">
    <property type="entry name" value="SAM-dependent_MTases_sf"/>
</dbReference>
<evidence type="ECO:0000256" key="10">
    <source>
        <dbReference type="ARBA" id="ARBA00023015"/>
    </source>
</evidence>
<reference evidence="25" key="1">
    <citation type="submission" date="2025-08" db="UniProtKB">
        <authorList>
            <consortium name="RefSeq"/>
        </authorList>
    </citation>
    <scope>IDENTIFICATION</scope>
    <source>
        <strain evidence="25">15112-1751.03</strain>
        <tissue evidence="25">Whole Adult</tissue>
    </source>
</reference>
<comment type="catalytic activity">
    <reaction evidence="16">
        <text>a 5'-end (N(2),N(7)-dimethyl 5'-triphosphoguanosine)-ribonucleoside in snRNA + S-adenosyl-L-methionine = a 5'-end (N(2),N(2),N(7)-trimethyl 5'-triphosphoguanosine)-ribonucleoside in snRNA + S-adenosyl-L-homocysteine + H(+)</text>
        <dbReference type="Rhea" id="RHEA:78479"/>
        <dbReference type="Rhea" id="RHEA-COMP:19087"/>
        <dbReference type="Rhea" id="RHEA-COMP:19089"/>
        <dbReference type="ChEBI" id="CHEBI:15378"/>
        <dbReference type="ChEBI" id="CHEBI:57856"/>
        <dbReference type="ChEBI" id="CHEBI:59789"/>
        <dbReference type="ChEBI" id="CHEBI:167623"/>
        <dbReference type="ChEBI" id="CHEBI:172880"/>
    </reaction>
    <physiologicalReaction direction="left-to-right" evidence="16">
        <dbReference type="Rhea" id="RHEA:78480"/>
    </physiologicalReaction>
</comment>
<dbReference type="GeneID" id="117575310"/>
<keyword evidence="10" id="KW-0805">Transcription regulation</keyword>
<comment type="catalytic activity">
    <reaction evidence="15">
        <text>a 5'-end (N(7)-methyl 5'-triphosphoguanosine)-ribonucleoside in snoRNA + S-adenosyl-L-methionine = a 5'-end (N(2),N(7)-dimethyl 5'-triphosphoguanosine)-ribonucleoside in snoRNA + S-adenosyl-L-homocysteine + H(+)</text>
        <dbReference type="Rhea" id="RHEA:78475"/>
        <dbReference type="Rhea" id="RHEA-COMP:19086"/>
        <dbReference type="Rhea" id="RHEA-COMP:19088"/>
        <dbReference type="ChEBI" id="CHEBI:15378"/>
        <dbReference type="ChEBI" id="CHEBI:57856"/>
        <dbReference type="ChEBI" id="CHEBI:59789"/>
        <dbReference type="ChEBI" id="CHEBI:156461"/>
        <dbReference type="ChEBI" id="CHEBI:172880"/>
    </reaction>
    <physiologicalReaction direction="left-to-right" evidence="15">
        <dbReference type="Rhea" id="RHEA:78476"/>
    </physiologicalReaction>
</comment>
<evidence type="ECO:0000256" key="23">
    <source>
        <dbReference type="SAM" id="MobiDB-lite"/>
    </source>
</evidence>
<gene>
    <name evidence="25" type="primary">LOC117575310</name>
</gene>
<feature type="region of interest" description="Disordered" evidence="23">
    <location>
        <begin position="185"/>
        <end position="240"/>
    </location>
</feature>
<evidence type="ECO:0000256" key="14">
    <source>
        <dbReference type="ARBA" id="ARBA00047418"/>
    </source>
</evidence>
<dbReference type="AlphaFoldDB" id="A0A6P8XVL1"/>
<dbReference type="FunFam" id="3.40.50.150:FF:000066">
    <property type="entry name" value="Trimethylguanosine synthase 1"/>
    <property type="match status" value="1"/>
</dbReference>
<evidence type="ECO:0000256" key="16">
    <source>
        <dbReference type="ARBA" id="ARBA00048763"/>
    </source>
</evidence>
<dbReference type="SUPFAM" id="SSF103657">
    <property type="entry name" value="BAR/IMD domain-like"/>
    <property type="match status" value="1"/>
</dbReference>
<dbReference type="GO" id="GO:0071164">
    <property type="term" value="F:RNA cap trimethylguanosine synthase activity"/>
    <property type="evidence" value="ECO:0007669"/>
    <property type="project" value="TreeGrafter"/>
</dbReference>
<evidence type="ECO:0000256" key="17">
    <source>
        <dbReference type="ARBA" id="ARBA00049075"/>
    </source>
</evidence>
<keyword evidence="7" id="KW-0489">Methyltransferase</keyword>
<proteinExistence type="inferred from homology"/>
<sequence length="459" mass="52879">MNGHYVSTSRSNPLFYIFAQLFNQTGSIDSCVQQAHLEQSKDAAWLEFWQREGHELLEQKWHKTHPDYKKEIEEATNEQRENWETLWQQHASQMSAHFWHIFTCAFENYANDLSNGLRNIDEVLDNVDEYFTDLNIHQDPYSANSSESDEEEDESYLTANDDPDICDEQQQLKLLGLPTSFGTKVTQKKRRIKPKFKSDSDSESDSNQLEMSKDGDKELHAVQSRNIKKKKRKRESKIPESLRNNNTMLKYWFKRFSLFSLFDRGIRLDDESWFSVTPEKIAKQIAQRLASDIVVDAFCGCGGNAIQFAKTCRRVIAIDIDANKLEMAKHNAAIYGVADKIEFIHADFLHFASSTRLRADVVFLSPPWGGPNYQKSVFNIEEHLLPVGASQLMQYAKRLSDNIGIYLPRSSNIKQVVALSNVGQQCEVEHSYLDTRLVAITAYFGNVIKTEPQHSKQEE</sequence>
<dbReference type="CTD" id="96764"/>
<accession>A0A6P8XVL1</accession>
<comment type="catalytic activity">
    <reaction evidence="14">
        <text>a 5'-end (N(2),N(7)-dimethyl 5'-triphosphoguanosine)-ribonucleoside in snoRNA + S-adenosyl-L-methionine = a 5'-end (N(2),N(2),N(7)-trimethyl 5'-triphosphoguanosine)-ribonucleoside in snoRNA + S-adenosyl-L-homocysteine + H(+)</text>
        <dbReference type="Rhea" id="RHEA:78507"/>
        <dbReference type="Rhea" id="RHEA-COMP:19088"/>
        <dbReference type="Rhea" id="RHEA-COMP:19090"/>
        <dbReference type="ChEBI" id="CHEBI:15378"/>
        <dbReference type="ChEBI" id="CHEBI:57856"/>
        <dbReference type="ChEBI" id="CHEBI:59789"/>
        <dbReference type="ChEBI" id="CHEBI:167623"/>
        <dbReference type="ChEBI" id="CHEBI:172880"/>
    </reaction>
    <physiologicalReaction direction="left-to-right" evidence="14">
        <dbReference type="Rhea" id="RHEA:78508"/>
    </physiologicalReaction>
</comment>
<dbReference type="Proteomes" id="UP000515160">
    <property type="component" value="Chromosome 2R"/>
</dbReference>
<feature type="compositionally biased region" description="Basic residues" evidence="23">
    <location>
        <begin position="186"/>
        <end position="195"/>
    </location>
</feature>
<keyword evidence="11" id="KW-0804">Transcription</keyword>
<comment type="catalytic activity">
    <reaction evidence="17">
        <text>a 5'-end (N(7)-methyl 5'-triphosphoguanosine)-ribonucleoside in snRNA + S-adenosyl-L-methionine = a 5'-end (N(2),N(7)-dimethyl 5'-triphosphoguanosine)-ribonucleoside in snRNA + S-adenosyl-L-homocysteine + H(+)</text>
        <dbReference type="Rhea" id="RHEA:78471"/>
        <dbReference type="Rhea" id="RHEA-COMP:19085"/>
        <dbReference type="Rhea" id="RHEA-COMP:19087"/>
        <dbReference type="ChEBI" id="CHEBI:15378"/>
        <dbReference type="ChEBI" id="CHEBI:57856"/>
        <dbReference type="ChEBI" id="CHEBI:59789"/>
        <dbReference type="ChEBI" id="CHEBI:156461"/>
        <dbReference type="ChEBI" id="CHEBI:172880"/>
    </reaction>
    <physiologicalReaction direction="left-to-right" evidence="17">
        <dbReference type="Rhea" id="RHEA:78472"/>
    </physiologicalReaction>
</comment>
<dbReference type="GO" id="GO:0005730">
    <property type="term" value="C:nucleolus"/>
    <property type="evidence" value="ECO:0007669"/>
    <property type="project" value="UniProtKB-SubCell"/>
</dbReference>
<evidence type="ECO:0000256" key="8">
    <source>
        <dbReference type="ARBA" id="ARBA00022679"/>
    </source>
</evidence>
<dbReference type="InterPro" id="IPR019012">
    <property type="entry name" value="RNA_cap_Gua-N2-MeTrfase"/>
</dbReference>
<evidence type="ECO:0000256" key="19">
    <source>
        <dbReference type="ARBA" id="ARBA00057179"/>
    </source>
</evidence>
<evidence type="ECO:0000256" key="4">
    <source>
        <dbReference type="ARBA" id="ARBA00018517"/>
    </source>
</evidence>
<dbReference type="CDD" id="cd02440">
    <property type="entry name" value="AdoMet_MTases"/>
    <property type="match status" value="1"/>
</dbReference>
<comment type="subcellular location">
    <subcellularLocation>
        <location evidence="2">Cytoplasm</location>
    </subcellularLocation>
    <subcellularLocation>
        <location evidence="1">Nucleus</location>
        <location evidence="1">Cajal body</location>
    </subcellularLocation>
    <subcellularLocation>
        <location evidence="3">Nucleus</location>
        <location evidence="3">Nucleolus</location>
    </subcellularLocation>
</comment>
<evidence type="ECO:0000256" key="1">
    <source>
        <dbReference type="ARBA" id="ARBA00004408"/>
    </source>
</evidence>
<protein>
    <recommendedName>
        <fullName evidence="4">Trimethylguanosine synthase</fullName>
    </recommendedName>
    <alternativeName>
        <fullName evidence="18">Cap-specific guanine-N(2) methyltransferase</fullName>
    </alternativeName>
    <alternativeName>
        <fullName evidence="21">Nuclear receptor coactivator 6-interacting protein</fullName>
    </alternativeName>
    <alternativeName>
        <fullName evidence="22">PRIP-interacting protein with methyltransferase motif</fullName>
    </alternativeName>
</protein>
<evidence type="ECO:0000256" key="22">
    <source>
        <dbReference type="ARBA" id="ARBA00081504"/>
    </source>
</evidence>
<dbReference type="Pfam" id="PF09445">
    <property type="entry name" value="Methyltransf_15"/>
    <property type="match status" value="1"/>
</dbReference>
<feature type="compositionally biased region" description="Basic and acidic residues" evidence="23">
    <location>
        <begin position="211"/>
        <end position="220"/>
    </location>
</feature>
<keyword evidence="24" id="KW-1185">Reference proteome</keyword>
<feature type="compositionally biased region" description="Basic residues" evidence="23">
    <location>
        <begin position="226"/>
        <end position="235"/>
    </location>
</feature>
<evidence type="ECO:0000313" key="25">
    <source>
        <dbReference type="RefSeq" id="XP_034115355.1"/>
    </source>
</evidence>
<comment type="function">
    <text evidence="19">Catalyzes the 2 serial methylation steps for the conversion of the 7-monomethylguanosine (m(7)G) caps of snRNAs and snoRNAs to a 2,2,7-trimethylguanosine (m(2,2,7)G) cap structure. The enzyme is specific for guanine, and N7 methylation must precede N2 methylation. Hypermethylation of the m7G cap of U snRNAs leads to their concentration in nuclear foci, their colocalization with coilin and the formation of canonical Cajal bodies (CBs). Plays a role in transcriptional regulation.</text>
</comment>
<name>A0A6P8XVL1_DROAB</name>
<feature type="region of interest" description="Disordered" evidence="23">
    <location>
        <begin position="138"/>
        <end position="163"/>
    </location>
</feature>
<evidence type="ECO:0000256" key="20">
    <source>
        <dbReference type="ARBA" id="ARBA00064494"/>
    </source>
</evidence>
<dbReference type="PANTHER" id="PTHR14741">
    <property type="entry name" value="S-ADENOSYLMETHIONINE-DEPENDENT METHYLTRANSFERASE RELATED"/>
    <property type="match status" value="1"/>
</dbReference>
<evidence type="ECO:0000256" key="6">
    <source>
        <dbReference type="ARBA" id="ARBA00022553"/>
    </source>
</evidence>
<dbReference type="GO" id="GO:0015030">
    <property type="term" value="C:Cajal body"/>
    <property type="evidence" value="ECO:0007669"/>
    <property type="project" value="UniProtKB-SubCell"/>
</dbReference>
<comment type="subunit">
    <text evidence="20">May form homooligomers. Interacts with CREBBP/CBP, EED/WAIT1, EP300/P300, NCOA6/PRIP, PPARBP/PBP and SMN.</text>
</comment>
<dbReference type="GO" id="GO:0005737">
    <property type="term" value="C:cytoplasm"/>
    <property type="evidence" value="ECO:0007669"/>
    <property type="project" value="UniProtKB-SubCell"/>
</dbReference>
<evidence type="ECO:0000256" key="15">
    <source>
        <dbReference type="ARBA" id="ARBA00048740"/>
    </source>
</evidence>
<evidence type="ECO:0000256" key="9">
    <source>
        <dbReference type="ARBA" id="ARBA00022691"/>
    </source>
</evidence>
<keyword evidence="5" id="KW-0963">Cytoplasm</keyword>
<evidence type="ECO:0000256" key="21">
    <source>
        <dbReference type="ARBA" id="ARBA00079339"/>
    </source>
</evidence>
<keyword evidence="6" id="KW-0597">Phosphoprotein</keyword>
<evidence type="ECO:0000256" key="2">
    <source>
        <dbReference type="ARBA" id="ARBA00004496"/>
    </source>
</evidence>
<evidence type="ECO:0000256" key="13">
    <source>
        <dbReference type="ARBA" id="ARBA00025783"/>
    </source>
</evidence>
<evidence type="ECO:0000256" key="12">
    <source>
        <dbReference type="ARBA" id="ARBA00023242"/>
    </source>
</evidence>
<dbReference type="OrthoDB" id="194443at2759"/>
<dbReference type="SUPFAM" id="SSF53335">
    <property type="entry name" value="S-adenosyl-L-methionine-dependent methyltransferases"/>
    <property type="match status" value="1"/>
</dbReference>
<feature type="compositionally biased region" description="Acidic residues" evidence="23">
    <location>
        <begin position="147"/>
        <end position="163"/>
    </location>
</feature>
<evidence type="ECO:0000256" key="18">
    <source>
        <dbReference type="ARBA" id="ARBA00049790"/>
    </source>
</evidence>
<evidence type="ECO:0000256" key="11">
    <source>
        <dbReference type="ARBA" id="ARBA00023163"/>
    </source>
</evidence>
<comment type="similarity">
    <text evidence="13">Belongs to the methyltransferase superfamily. Trimethylguanosine synthase family.</text>
</comment>
<evidence type="ECO:0000256" key="5">
    <source>
        <dbReference type="ARBA" id="ARBA00022490"/>
    </source>
</evidence>
<dbReference type="RefSeq" id="XP_034115355.1">
    <property type="nucleotide sequence ID" value="XM_034259464.2"/>
</dbReference>
<keyword evidence="8" id="KW-0808">Transferase</keyword>
<organism evidence="24 25">
    <name type="scientific">Drosophila albomicans</name>
    <name type="common">Fruit fly</name>
    <dbReference type="NCBI Taxonomy" id="7291"/>
    <lineage>
        <taxon>Eukaryota</taxon>
        <taxon>Metazoa</taxon>
        <taxon>Ecdysozoa</taxon>
        <taxon>Arthropoda</taxon>
        <taxon>Hexapoda</taxon>
        <taxon>Insecta</taxon>
        <taxon>Pterygota</taxon>
        <taxon>Neoptera</taxon>
        <taxon>Endopterygota</taxon>
        <taxon>Diptera</taxon>
        <taxon>Brachycera</taxon>
        <taxon>Muscomorpha</taxon>
        <taxon>Ephydroidea</taxon>
        <taxon>Drosophilidae</taxon>
        <taxon>Drosophila</taxon>
    </lineage>
</organism>
<dbReference type="InterPro" id="IPR027267">
    <property type="entry name" value="AH/BAR_dom_sf"/>
</dbReference>
<keyword evidence="9" id="KW-0949">S-adenosyl-L-methionine</keyword>
<dbReference type="Gene3D" id="3.40.50.150">
    <property type="entry name" value="Vaccinia Virus protein VP39"/>
    <property type="match status" value="1"/>
</dbReference>
<keyword evidence="12" id="KW-0539">Nucleus</keyword>
<evidence type="ECO:0000256" key="7">
    <source>
        <dbReference type="ARBA" id="ARBA00022603"/>
    </source>
</evidence>
<dbReference type="PANTHER" id="PTHR14741:SF32">
    <property type="entry name" value="TRIMETHYLGUANOSINE SYNTHASE"/>
    <property type="match status" value="1"/>
</dbReference>
<evidence type="ECO:0000313" key="24">
    <source>
        <dbReference type="Proteomes" id="UP000515160"/>
    </source>
</evidence>
<evidence type="ECO:0000256" key="3">
    <source>
        <dbReference type="ARBA" id="ARBA00004604"/>
    </source>
</evidence>